<organism evidence="4 5">
    <name type="scientific">Dyadobacter psychrotolerans</name>
    <dbReference type="NCBI Taxonomy" id="2541721"/>
    <lineage>
        <taxon>Bacteria</taxon>
        <taxon>Pseudomonadati</taxon>
        <taxon>Bacteroidota</taxon>
        <taxon>Cytophagia</taxon>
        <taxon>Cytophagales</taxon>
        <taxon>Spirosomataceae</taxon>
        <taxon>Dyadobacter</taxon>
    </lineage>
</organism>
<keyword evidence="2" id="KW-0597">Phosphoprotein</keyword>
<evidence type="ECO:0000313" key="4">
    <source>
        <dbReference type="EMBL" id="TDE10481.1"/>
    </source>
</evidence>
<feature type="domain" description="Carrier" evidence="3">
    <location>
        <begin position="1"/>
        <end position="74"/>
    </location>
</feature>
<sequence length="92" mass="10453">MNEQLRALLAANAGLPYQSVTDDSHLSKDLGLDSLDTVDIVLQLEDMFQIAIPDEDYQQLQTVRQFSEYLHKRLTAVPNSYSPVNNWLYPAV</sequence>
<comment type="caution">
    <text evidence="4">The sequence shown here is derived from an EMBL/GenBank/DDBJ whole genome shotgun (WGS) entry which is preliminary data.</text>
</comment>
<dbReference type="PANTHER" id="PTHR20863">
    <property type="entry name" value="ACYL CARRIER PROTEIN"/>
    <property type="match status" value="1"/>
</dbReference>
<dbReference type="EMBL" id="SMFL01000015">
    <property type="protein sequence ID" value="TDE10481.1"/>
    <property type="molecule type" value="Genomic_DNA"/>
</dbReference>
<dbReference type="Pfam" id="PF00550">
    <property type="entry name" value="PP-binding"/>
    <property type="match status" value="1"/>
</dbReference>
<dbReference type="GO" id="GO:0000036">
    <property type="term" value="F:acyl carrier activity"/>
    <property type="evidence" value="ECO:0007669"/>
    <property type="project" value="TreeGrafter"/>
</dbReference>
<evidence type="ECO:0000256" key="2">
    <source>
        <dbReference type="ARBA" id="ARBA00022553"/>
    </source>
</evidence>
<evidence type="ECO:0000256" key="1">
    <source>
        <dbReference type="ARBA" id="ARBA00022450"/>
    </source>
</evidence>
<name>A0A4R5DF31_9BACT</name>
<dbReference type="Gene3D" id="1.10.1200.10">
    <property type="entry name" value="ACP-like"/>
    <property type="match status" value="1"/>
</dbReference>
<evidence type="ECO:0000259" key="3">
    <source>
        <dbReference type="PROSITE" id="PS50075"/>
    </source>
</evidence>
<dbReference type="InterPro" id="IPR003231">
    <property type="entry name" value="ACP"/>
</dbReference>
<reference evidence="4 5" key="1">
    <citation type="submission" date="2019-03" db="EMBL/GenBank/DDBJ databases">
        <title>Dyadobacter AR-3-6 sp. nov., isolated from arctic soil.</title>
        <authorList>
            <person name="Chaudhary D.K."/>
        </authorList>
    </citation>
    <scope>NUCLEOTIDE SEQUENCE [LARGE SCALE GENOMIC DNA]</scope>
    <source>
        <strain evidence="4 5">AR-3-6</strain>
    </source>
</reference>
<dbReference type="SUPFAM" id="SSF47336">
    <property type="entry name" value="ACP-like"/>
    <property type="match status" value="1"/>
</dbReference>
<dbReference type="InterPro" id="IPR009081">
    <property type="entry name" value="PP-bd_ACP"/>
</dbReference>
<evidence type="ECO:0000313" key="5">
    <source>
        <dbReference type="Proteomes" id="UP000294850"/>
    </source>
</evidence>
<protein>
    <submittedName>
        <fullName evidence="4">Acyl carrier protein</fullName>
    </submittedName>
</protein>
<dbReference type="OrthoDB" id="9804551at2"/>
<dbReference type="InterPro" id="IPR036736">
    <property type="entry name" value="ACP-like_sf"/>
</dbReference>
<accession>A0A4R5DF31</accession>
<proteinExistence type="predicted"/>
<gene>
    <name evidence="4" type="ORF">E0F88_27755</name>
</gene>
<dbReference type="PROSITE" id="PS50075">
    <property type="entry name" value="CARRIER"/>
    <property type="match status" value="1"/>
</dbReference>
<dbReference type="Proteomes" id="UP000294850">
    <property type="component" value="Unassembled WGS sequence"/>
</dbReference>
<dbReference type="AlphaFoldDB" id="A0A4R5DF31"/>
<dbReference type="RefSeq" id="WP_131961603.1">
    <property type="nucleotide sequence ID" value="NZ_SMFL01000015.1"/>
</dbReference>
<keyword evidence="1" id="KW-0596">Phosphopantetheine</keyword>
<keyword evidence="5" id="KW-1185">Reference proteome</keyword>
<dbReference type="PANTHER" id="PTHR20863:SF76">
    <property type="entry name" value="CARRIER DOMAIN-CONTAINING PROTEIN"/>
    <property type="match status" value="1"/>
</dbReference>
<dbReference type="GO" id="GO:0000035">
    <property type="term" value="F:acyl binding"/>
    <property type="evidence" value="ECO:0007669"/>
    <property type="project" value="TreeGrafter"/>
</dbReference>